<feature type="binding site" evidence="7">
    <location>
        <begin position="315"/>
        <end position="320"/>
    </location>
    <ligand>
        <name>FAD</name>
        <dbReference type="ChEBI" id="CHEBI:57692"/>
    </ligand>
</feature>
<accession>A0A131XYP5</accession>
<dbReference type="GO" id="GO:0005782">
    <property type="term" value="C:peroxisomal matrix"/>
    <property type="evidence" value="ECO:0007669"/>
    <property type="project" value="UniProtKB-SubCell"/>
</dbReference>
<feature type="domain" description="FAD dependent oxidoreductase" evidence="8">
    <location>
        <begin position="13"/>
        <end position="331"/>
    </location>
</feature>
<organism evidence="9">
    <name type="scientific">Ixodes ricinus</name>
    <name type="common">Common tick</name>
    <name type="synonym">Acarus ricinus</name>
    <dbReference type="NCBI Taxonomy" id="34613"/>
    <lineage>
        <taxon>Eukaryota</taxon>
        <taxon>Metazoa</taxon>
        <taxon>Ecdysozoa</taxon>
        <taxon>Arthropoda</taxon>
        <taxon>Chelicerata</taxon>
        <taxon>Arachnida</taxon>
        <taxon>Acari</taxon>
        <taxon>Parasitiformes</taxon>
        <taxon>Ixodida</taxon>
        <taxon>Ixodoidea</taxon>
        <taxon>Ixodidae</taxon>
        <taxon>Ixodinae</taxon>
        <taxon>Ixodes</taxon>
    </lineage>
</organism>
<dbReference type="Gene3D" id="3.40.50.720">
    <property type="entry name" value="NAD(P)-binding Rossmann-like Domain"/>
    <property type="match status" value="1"/>
</dbReference>
<evidence type="ECO:0000256" key="2">
    <source>
        <dbReference type="ARBA" id="ARBA00004253"/>
    </source>
</evidence>
<keyword evidence="5 7" id="KW-0274">FAD</keyword>
<dbReference type="InterPro" id="IPR006181">
    <property type="entry name" value="D-amino_acid_oxidase_CS"/>
</dbReference>
<feature type="binding site" evidence="7">
    <location>
        <position position="316"/>
    </location>
    <ligand>
        <name>D-dopa</name>
        <dbReference type="ChEBI" id="CHEBI:149689"/>
    </ligand>
</feature>
<dbReference type="GO" id="GO:0019478">
    <property type="term" value="P:D-amino acid catabolic process"/>
    <property type="evidence" value="ECO:0007669"/>
    <property type="project" value="TreeGrafter"/>
</dbReference>
<evidence type="ECO:0000256" key="1">
    <source>
        <dbReference type="ARBA" id="ARBA00001974"/>
    </source>
</evidence>
<dbReference type="PROSITE" id="PS00677">
    <property type="entry name" value="DAO"/>
    <property type="match status" value="1"/>
</dbReference>
<dbReference type="SUPFAM" id="SSF54373">
    <property type="entry name" value="FAD-linked reductases, C-terminal domain"/>
    <property type="match status" value="1"/>
</dbReference>
<comment type="subcellular location">
    <subcellularLocation>
        <location evidence="2">Peroxisome matrix</location>
    </subcellularLocation>
</comment>
<dbReference type="PANTHER" id="PTHR11530:SF11">
    <property type="entry name" value="D-ASPARTATE OXIDASE"/>
    <property type="match status" value="1"/>
</dbReference>
<reference evidence="9" key="1">
    <citation type="submission" date="2016-02" db="EMBL/GenBank/DDBJ databases">
        <title>RNAseq analyses of the midgut from blood- or serum-fed Ixodes ricinus ticks.</title>
        <authorList>
            <person name="Perner J."/>
            <person name="Provaznik J."/>
            <person name="Schrenkova J."/>
            <person name="Urbanova V."/>
            <person name="Ribeiro J.M."/>
            <person name="Kopacek P."/>
        </authorList>
    </citation>
    <scope>NUCLEOTIDE SEQUENCE</scope>
    <source>
        <tissue evidence="9">Gut</tissue>
    </source>
</reference>
<dbReference type="InterPro" id="IPR023209">
    <property type="entry name" value="DAO"/>
</dbReference>
<dbReference type="PANTHER" id="PTHR11530">
    <property type="entry name" value="D-AMINO ACID OXIDASE"/>
    <property type="match status" value="1"/>
</dbReference>
<dbReference type="AlphaFoldDB" id="A0A131XYP5"/>
<dbReference type="Pfam" id="PF01266">
    <property type="entry name" value="DAO"/>
    <property type="match status" value="1"/>
</dbReference>
<keyword evidence="4" id="KW-0285">Flavoprotein</keyword>
<evidence type="ECO:0000256" key="5">
    <source>
        <dbReference type="ARBA" id="ARBA00022827"/>
    </source>
</evidence>
<sequence length="350" mass="39145">EIFETCSIKMTIKVAVVGAGIIGMTTAVRTLETVAHVSVTVIAEHFTPHTTGDVAAGFFKPYSVSGVSDEKLRDWCIESYNFYNELLHSEDAPRLGLAEMPAYHLEESWNPRPKYADAFPLWRDLTENELEAFPSKYKYGSYLISMIIECKRFLPYLMQRFQKRGGRFLERRLENLEELGLEYDVVMNCTGLGASRICPDTKVHPVRGQTIRVHAPWIKHIVVGGTDFHVIPNIDDVMLGGTIGVGEYSLIPDPETGKKIWKGCCELVPSLKHANIIGDFVGLRPGRDPLRIQRENRIVQDGSKTFAIIHNYGHGGSGVTLAWGCAGEVVRLLEDVIRDNISGQKTLSRL</sequence>
<feature type="binding site" evidence="7">
    <location>
        <position position="190"/>
    </location>
    <ligand>
        <name>FAD</name>
        <dbReference type="ChEBI" id="CHEBI:57692"/>
    </ligand>
</feature>
<dbReference type="GO" id="GO:0071949">
    <property type="term" value="F:FAD binding"/>
    <property type="evidence" value="ECO:0007669"/>
    <property type="project" value="InterPro"/>
</dbReference>
<dbReference type="PIRSF" id="PIRSF000189">
    <property type="entry name" value="D-aa_oxidase"/>
    <property type="match status" value="1"/>
</dbReference>
<dbReference type="GO" id="GO:0003884">
    <property type="term" value="F:D-amino-acid oxidase activity"/>
    <property type="evidence" value="ECO:0007669"/>
    <property type="project" value="InterPro"/>
</dbReference>
<dbReference type="InterPro" id="IPR006076">
    <property type="entry name" value="FAD-dep_OxRdtase"/>
</dbReference>
<evidence type="ECO:0000256" key="6">
    <source>
        <dbReference type="ARBA" id="ARBA00023002"/>
    </source>
</evidence>
<feature type="non-terminal residue" evidence="9">
    <location>
        <position position="1"/>
    </location>
</feature>
<feature type="binding site" evidence="7">
    <location>
        <position position="284"/>
    </location>
    <ligand>
        <name>D-dopa</name>
        <dbReference type="ChEBI" id="CHEBI:149689"/>
    </ligand>
</feature>
<dbReference type="EMBL" id="GEFM01003443">
    <property type="protein sequence ID" value="JAP72353.1"/>
    <property type="molecule type" value="mRNA"/>
</dbReference>
<comment type="similarity">
    <text evidence="3">Belongs to the DAMOX/DASOX family.</text>
</comment>
<evidence type="ECO:0000256" key="4">
    <source>
        <dbReference type="ARBA" id="ARBA00022630"/>
    </source>
</evidence>
<protein>
    <submittedName>
        <fullName evidence="9">Putative d-aspartate oxidase</fullName>
    </submittedName>
</protein>
<evidence type="ECO:0000259" key="8">
    <source>
        <dbReference type="Pfam" id="PF01266"/>
    </source>
</evidence>
<evidence type="ECO:0000256" key="3">
    <source>
        <dbReference type="ARBA" id="ARBA00006730"/>
    </source>
</evidence>
<keyword evidence="6" id="KW-0560">Oxidoreductase</keyword>
<proteinExistence type="evidence at transcript level"/>
<evidence type="ECO:0000313" key="9">
    <source>
        <dbReference type="EMBL" id="JAP72353.1"/>
    </source>
</evidence>
<name>A0A131XYP5_IXORI</name>
<comment type="cofactor">
    <cofactor evidence="1 7">
        <name>FAD</name>
        <dbReference type="ChEBI" id="CHEBI:57692"/>
    </cofactor>
</comment>
<dbReference type="Gene3D" id="3.30.9.10">
    <property type="entry name" value="D-Amino Acid Oxidase, subunit A, domain 2"/>
    <property type="match status" value="1"/>
</dbReference>
<dbReference type="SUPFAM" id="SSF51971">
    <property type="entry name" value="Nucleotide-binding domain"/>
    <property type="match status" value="1"/>
</dbReference>
<evidence type="ECO:0000256" key="7">
    <source>
        <dbReference type="PIRSR" id="PIRSR000189-1"/>
    </source>
</evidence>